<dbReference type="Pfam" id="PF08352">
    <property type="entry name" value="oligo_HPY"/>
    <property type="match status" value="1"/>
</dbReference>
<accession>A0ABD6DVE5</accession>
<dbReference type="EMBL" id="JBHUDP010000003">
    <property type="protein sequence ID" value="MFD1686161.1"/>
    <property type="molecule type" value="Genomic_DNA"/>
</dbReference>
<dbReference type="GO" id="GO:0055085">
    <property type="term" value="P:transmembrane transport"/>
    <property type="evidence" value="ECO:0007669"/>
    <property type="project" value="UniProtKB-ARBA"/>
</dbReference>
<organism evidence="7 8">
    <name type="scientific">Halobellus litoreus</name>
    <dbReference type="NCBI Taxonomy" id="755310"/>
    <lineage>
        <taxon>Archaea</taxon>
        <taxon>Methanobacteriati</taxon>
        <taxon>Methanobacteriota</taxon>
        <taxon>Stenosarchaea group</taxon>
        <taxon>Halobacteria</taxon>
        <taxon>Halobacteriales</taxon>
        <taxon>Haloferacaceae</taxon>
        <taxon>Halobellus</taxon>
    </lineage>
</organism>
<dbReference type="PANTHER" id="PTHR43776">
    <property type="entry name" value="TRANSPORT ATP-BINDING PROTEIN"/>
    <property type="match status" value="1"/>
</dbReference>
<dbReference type="InterPro" id="IPR050319">
    <property type="entry name" value="ABC_transp_ATP-bind"/>
</dbReference>
<evidence type="ECO:0000256" key="1">
    <source>
        <dbReference type="ARBA" id="ARBA00005417"/>
    </source>
</evidence>
<dbReference type="InterPro" id="IPR017871">
    <property type="entry name" value="ABC_transporter-like_CS"/>
</dbReference>
<dbReference type="FunFam" id="3.40.50.300:FF:000016">
    <property type="entry name" value="Oligopeptide ABC transporter ATP-binding component"/>
    <property type="match status" value="1"/>
</dbReference>
<dbReference type="CDD" id="cd03257">
    <property type="entry name" value="ABC_NikE_OppD_transporters"/>
    <property type="match status" value="1"/>
</dbReference>
<dbReference type="InterPro" id="IPR027417">
    <property type="entry name" value="P-loop_NTPase"/>
</dbReference>
<comment type="similarity">
    <text evidence="1">Belongs to the ABC transporter superfamily.</text>
</comment>
<keyword evidence="8" id="KW-1185">Reference proteome</keyword>
<keyword evidence="2" id="KW-0813">Transport</keyword>
<evidence type="ECO:0000256" key="2">
    <source>
        <dbReference type="ARBA" id="ARBA00022448"/>
    </source>
</evidence>
<evidence type="ECO:0000256" key="4">
    <source>
        <dbReference type="ARBA" id="ARBA00022840"/>
    </source>
</evidence>
<dbReference type="PROSITE" id="PS50893">
    <property type="entry name" value="ABC_TRANSPORTER_2"/>
    <property type="match status" value="1"/>
</dbReference>
<dbReference type="InterPro" id="IPR003593">
    <property type="entry name" value="AAA+_ATPase"/>
</dbReference>
<dbReference type="Gene3D" id="3.40.50.300">
    <property type="entry name" value="P-loop containing nucleotide triphosphate hydrolases"/>
    <property type="match status" value="1"/>
</dbReference>
<keyword evidence="3" id="KW-0547">Nucleotide-binding</keyword>
<dbReference type="PANTHER" id="PTHR43776:SF7">
    <property type="entry name" value="D,D-DIPEPTIDE TRANSPORT ATP-BINDING PROTEIN DDPF-RELATED"/>
    <property type="match status" value="1"/>
</dbReference>
<protein>
    <submittedName>
        <fullName evidence="7">ABC transporter ATP-binding protein</fullName>
    </submittedName>
</protein>
<feature type="compositionally biased region" description="Polar residues" evidence="5">
    <location>
        <begin position="342"/>
        <end position="354"/>
    </location>
</feature>
<dbReference type="InterPro" id="IPR013563">
    <property type="entry name" value="Oligopep_ABC_C"/>
</dbReference>
<keyword evidence="4 7" id="KW-0067">ATP-binding</keyword>
<proteinExistence type="inferred from homology"/>
<dbReference type="GO" id="GO:0005524">
    <property type="term" value="F:ATP binding"/>
    <property type="evidence" value="ECO:0007669"/>
    <property type="project" value="UniProtKB-KW"/>
</dbReference>
<feature type="domain" description="ABC transporter" evidence="6">
    <location>
        <begin position="29"/>
        <end position="268"/>
    </location>
</feature>
<evidence type="ECO:0000256" key="5">
    <source>
        <dbReference type="SAM" id="MobiDB-lite"/>
    </source>
</evidence>
<dbReference type="NCBIfam" id="TIGR01727">
    <property type="entry name" value="oligo_HPY"/>
    <property type="match status" value="1"/>
</dbReference>
<dbReference type="SMART" id="SM00382">
    <property type="entry name" value="AAA"/>
    <property type="match status" value="1"/>
</dbReference>
<reference evidence="7 8" key="1">
    <citation type="journal article" date="2019" name="Int. J. Syst. Evol. Microbiol.">
        <title>The Global Catalogue of Microorganisms (GCM) 10K type strain sequencing project: providing services to taxonomists for standard genome sequencing and annotation.</title>
        <authorList>
            <consortium name="The Broad Institute Genomics Platform"/>
            <consortium name="The Broad Institute Genome Sequencing Center for Infectious Disease"/>
            <person name="Wu L."/>
            <person name="Ma J."/>
        </authorList>
    </citation>
    <scope>NUCLEOTIDE SEQUENCE [LARGE SCALE GENOMIC DNA]</scope>
    <source>
        <strain evidence="7 8">CGMCC 1.10387</strain>
    </source>
</reference>
<gene>
    <name evidence="7" type="ORF">ACFSAS_11110</name>
</gene>
<evidence type="ECO:0000256" key="3">
    <source>
        <dbReference type="ARBA" id="ARBA00022741"/>
    </source>
</evidence>
<evidence type="ECO:0000313" key="7">
    <source>
        <dbReference type="EMBL" id="MFD1686161.1"/>
    </source>
</evidence>
<sequence length="369" mass="40071">MSHHTQSEADATTDEPLLKARGLKQHYPIKEGILRRQTGTVRAVDGVDLDVYPGDTHAIVGESGCGKSTLLETLLGLEEPTAGTISYDGTSIGDLSGSEKRALKSQIQIVFQNPESSLDPRNTIGQIISEPLHLHTEASTQQIDARVVSLLDDVGLGPRYYGRYPHELSGGQQQRVAIARAISLNPSLLLLDEPTSALDVSVQSKILRLLDEIKDEYDLTYVMVTHDLSVVRHFATDVSVMYLGNVIEKASTEALFGDPKHPYTQALISAVPVPDPHHTAENDITLPGTVPEPSDPPAGCRFHPRCPIATEECAEDFPAFESHDRHEVRCIRVPEAEEIGSTEDSAAAGTSSTDRPGLSAAQYEDARQE</sequence>
<evidence type="ECO:0000259" key="6">
    <source>
        <dbReference type="PROSITE" id="PS50893"/>
    </source>
</evidence>
<evidence type="ECO:0000313" key="8">
    <source>
        <dbReference type="Proteomes" id="UP001597092"/>
    </source>
</evidence>
<feature type="region of interest" description="Disordered" evidence="5">
    <location>
        <begin position="336"/>
        <end position="369"/>
    </location>
</feature>
<dbReference type="PROSITE" id="PS00211">
    <property type="entry name" value="ABC_TRANSPORTER_1"/>
    <property type="match status" value="1"/>
</dbReference>
<comment type="caution">
    <text evidence="7">The sequence shown here is derived from an EMBL/GenBank/DDBJ whole genome shotgun (WGS) entry which is preliminary data.</text>
</comment>
<dbReference type="Pfam" id="PF00005">
    <property type="entry name" value="ABC_tran"/>
    <property type="match status" value="1"/>
</dbReference>
<dbReference type="RefSeq" id="WP_256308787.1">
    <property type="nucleotide sequence ID" value="NZ_JANHAW010000003.1"/>
</dbReference>
<name>A0ABD6DVE5_9EURY</name>
<dbReference type="SUPFAM" id="SSF52540">
    <property type="entry name" value="P-loop containing nucleoside triphosphate hydrolases"/>
    <property type="match status" value="1"/>
</dbReference>
<dbReference type="InterPro" id="IPR003439">
    <property type="entry name" value="ABC_transporter-like_ATP-bd"/>
</dbReference>
<dbReference type="Proteomes" id="UP001597092">
    <property type="component" value="Unassembled WGS sequence"/>
</dbReference>
<dbReference type="AlphaFoldDB" id="A0ABD6DVE5"/>